<dbReference type="AlphaFoldDB" id="A0A1N7J078"/>
<organism evidence="2 3">
    <name type="scientific">Neptunomonas antarctica</name>
    <dbReference type="NCBI Taxonomy" id="619304"/>
    <lineage>
        <taxon>Bacteria</taxon>
        <taxon>Pseudomonadati</taxon>
        <taxon>Pseudomonadota</taxon>
        <taxon>Gammaproteobacteria</taxon>
        <taxon>Oceanospirillales</taxon>
        <taxon>Oceanospirillaceae</taxon>
        <taxon>Neptunomonas</taxon>
    </lineage>
</organism>
<sequence>METSIQNKDVLIAVLDRQERDDLPWRKIGVLISFMMTAFLQCILLLKPMALLIHAANT</sequence>
<name>A0A1N7J078_9GAMM</name>
<evidence type="ECO:0000313" key="2">
    <source>
        <dbReference type="EMBL" id="SIS42763.1"/>
    </source>
</evidence>
<dbReference type="RefSeq" id="WP_156298838.1">
    <property type="nucleotide sequence ID" value="NZ_FTOE01000001.1"/>
</dbReference>
<evidence type="ECO:0000313" key="3">
    <source>
        <dbReference type="Proteomes" id="UP000185999"/>
    </source>
</evidence>
<reference evidence="3" key="1">
    <citation type="submission" date="2017-01" db="EMBL/GenBank/DDBJ databases">
        <authorList>
            <person name="Varghese N."/>
            <person name="Submissions S."/>
        </authorList>
    </citation>
    <scope>NUCLEOTIDE SEQUENCE [LARGE SCALE GENOMIC DNA]</scope>
    <source>
        <strain evidence="3">DSM 22306</strain>
    </source>
</reference>
<keyword evidence="1" id="KW-0812">Transmembrane</keyword>
<accession>A0A1N7J078</accession>
<keyword evidence="3" id="KW-1185">Reference proteome</keyword>
<dbReference type="Proteomes" id="UP000185999">
    <property type="component" value="Unassembled WGS sequence"/>
</dbReference>
<evidence type="ECO:0000256" key="1">
    <source>
        <dbReference type="SAM" id="Phobius"/>
    </source>
</evidence>
<keyword evidence="1" id="KW-0472">Membrane</keyword>
<dbReference type="STRING" id="619304.SAMN05421760_101417"/>
<protein>
    <submittedName>
        <fullName evidence="2">Uncharacterized protein</fullName>
    </submittedName>
</protein>
<keyword evidence="1" id="KW-1133">Transmembrane helix</keyword>
<gene>
    <name evidence="2" type="ORF">SAMN05421760_101417</name>
</gene>
<dbReference type="EMBL" id="FTOE01000001">
    <property type="protein sequence ID" value="SIS42763.1"/>
    <property type="molecule type" value="Genomic_DNA"/>
</dbReference>
<feature type="transmembrane region" description="Helical" evidence="1">
    <location>
        <begin position="28"/>
        <end position="46"/>
    </location>
</feature>
<proteinExistence type="predicted"/>